<name>A0A3D8YCE7_9BACT</name>
<protein>
    <recommendedName>
        <fullName evidence="1">Alkyl hydroperoxide reductase subunit C/ Thiol specific antioxidant domain-containing protein</fullName>
    </recommendedName>
</protein>
<accession>A0A3D8YCE7</accession>
<dbReference type="Gene3D" id="3.40.30.10">
    <property type="entry name" value="Glutaredoxin"/>
    <property type="match status" value="1"/>
</dbReference>
<dbReference type="AlphaFoldDB" id="A0A3D8YCE7"/>
<dbReference type="InterPro" id="IPR000866">
    <property type="entry name" value="AhpC/TSA"/>
</dbReference>
<dbReference type="PANTHER" id="PTHR43640">
    <property type="entry name" value="OS07G0260300 PROTEIN"/>
    <property type="match status" value="1"/>
</dbReference>
<organism evidence="2 3">
    <name type="scientific">Dyadobacter luteus</name>
    <dbReference type="NCBI Taxonomy" id="2259619"/>
    <lineage>
        <taxon>Bacteria</taxon>
        <taxon>Pseudomonadati</taxon>
        <taxon>Bacteroidota</taxon>
        <taxon>Cytophagia</taxon>
        <taxon>Cytophagales</taxon>
        <taxon>Spirosomataceae</taxon>
        <taxon>Dyadobacter</taxon>
    </lineage>
</organism>
<gene>
    <name evidence="2" type="ORF">DSL64_10325</name>
</gene>
<dbReference type="EMBL" id="QNUL01000006">
    <property type="protein sequence ID" value="REA62046.1"/>
    <property type="molecule type" value="Genomic_DNA"/>
</dbReference>
<proteinExistence type="predicted"/>
<dbReference type="GO" id="GO:0016209">
    <property type="term" value="F:antioxidant activity"/>
    <property type="evidence" value="ECO:0007669"/>
    <property type="project" value="InterPro"/>
</dbReference>
<evidence type="ECO:0000259" key="1">
    <source>
        <dbReference type="Pfam" id="PF00578"/>
    </source>
</evidence>
<sequence length="188" mass="21003">MMRRIIIFLAAFLFTFLTVRAQQLTDIPLRTLDGKLVSLSSSNKKLTVVVFLSPECPLSQSYILNLNRIQQQNASLLQVVGIFPGTSYSYSDYITFRDKYKVNFDLFVDSSKSLVKALAALVTPEVFLLDTNFKVLYAGAIDNWAIDLGTKRYAASEHYLPDAIAAYVAGEPIILTRKKAIGCFISDL</sequence>
<reference evidence="2 3" key="1">
    <citation type="submission" date="2018-07" db="EMBL/GenBank/DDBJ databases">
        <title>Dyadobacter roseus sp. nov., isolated from rose rhizosphere soil.</title>
        <authorList>
            <person name="Chen L."/>
        </authorList>
    </citation>
    <scope>NUCLEOTIDE SEQUENCE [LARGE SCALE GENOMIC DNA]</scope>
    <source>
        <strain evidence="2 3">RS19</strain>
    </source>
</reference>
<dbReference type="InterPro" id="IPR036249">
    <property type="entry name" value="Thioredoxin-like_sf"/>
</dbReference>
<dbReference type="Pfam" id="PF00578">
    <property type="entry name" value="AhpC-TSA"/>
    <property type="match status" value="1"/>
</dbReference>
<dbReference type="PANTHER" id="PTHR43640:SF1">
    <property type="entry name" value="THIOREDOXIN-DEPENDENT PEROXIREDOXIN"/>
    <property type="match status" value="1"/>
</dbReference>
<dbReference type="RefSeq" id="WP_115830680.1">
    <property type="nucleotide sequence ID" value="NZ_QNUL01000006.1"/>
</dbReference>
<evidence type="ECO:0000313" key="2">
    <source>
        <dbReference type="EMBL" id="REA62046.1"/>
    </source>
</evidence>
<dbReference type="OrthoDB" id="669323at2"/>
<keyword evidence="3" id="KW-1185">Reference proteome</keyword>
<dbReference type="Proteomes" id="UP000256373">
    <property type="component" value="Unassembled WGS sequence"/>
</dbReference>
<evidence type="ECO:0000313" key="3">
    <source>
        <dbReference type="Proteomes" id="UP000256373"/>
    </source>
</evidence>
<dbReference type="InterPro" id="IPR047262">
    <property type="entry name" value="PRX-like1"/>
</dbReference>
<dbReference type="GO" id="GO:0016491">
    <property type="term" value="F:oxidoreductase activity"/>
    <property type="evidence" value="ECO:0007669"/>
    <property type="project" value="InterPro"/>
</dbReference>
<dbReference type="SUPFAM" id="SSF52833">
    <property type="entry name" value="Thioredoxin-like"/>
    <property type="match status" value="1"/>
</dbReference>
<feature type="domain" description="Alkyl hydroperoxide reductase subunit C/ Thiol specific antioxidant" evidence="1">
    <location>
        <begin position="22"/>
        <end position="137"/>
    </location>
</feature>
<comment type="caution">
    <text evidence="2">The sequence shown here is derived from an EMBL/GenBank/DDBJ whole genome shotgun (WGS) entry which is preliminary data.</text>
</comment>